<keyword evidence="2" id="KW-1185">Reference proteome</keyword>
<evidence type="ECO:0000313" key="2">
    <source>
        <dbReference type="Proteomes" id="UP000032266"/>
    </source>
</evidence>
<dbReference type="InterPro" id="IPR018772">
    <property type="entry name" value="Transcription_activator_HlyU"/>
</dbReference>
<dbReference type="STRING" id="1445510.YC6258_01420"/>
<dbReference type="EMBL" id="CP007142">
    <property type="protein sequence ID" value="AJQ93468.1"/>
    <property type="molecule type" value="Genomic_DNA"/>
</dbReference>
<dbReference type="AlphaFoldDB" id="A0A0C5VJ94"/>
<gene>
    <name evidence="1" type="ORF">YC6258_01420</name>
</gene>
<dbReference type="Proteomes" id="UP000032266">
    <property type="component" value="Chromosome"/>
</dbReference>
<evidence type="ECO:0000313" key="1">
    <source>
        <dbReference type="EMBL" id="AJQ93468.1"/>
    </source>
</evidence>
<dbReference type="OrthoDB" id="9800971at2"/>
<protein>
    <submittedName>
        <fullName evidence="1">Uncharacterized protein</fullName>
    </submittedName>
</protein>
<sequence>MFGFLKKMMGGGVASAPSESMEYKGYTITACPIPEGGHNYRVCGVISKDGQEKKFIRSDLIPDPKMACDITMDKAMVIINQQGDKIFTLNNI</sequence>
<reference evidence="1 2" key="1">
    <citation type="submission" date="2014-01" db="EMBL/GenBank/DDBJ databases">
        <title>Full genme sequencing of cellulolytic bacterium Gynuella sunshinyii YC6258T gen. nov., sp. nov.</title>
        <authorList>
            <person name="Khan H."/>
            <person name="Chung E.J."/>
            <person name="Chung Y.R."/>
        </authorList>
    </citation>
    <scope>NUCLEOTIDE SEQUENCE [LARGE SCALE GENOMIC DNA]</scope>
    <source>
        <strain evidence="1 2">YC6258</strain>
    </source>
</reference>
<dbReference type="Pfam" id="PF10115">
    <property type="entry name" value="HlyU"/>
    <property type="match status" value="1"/>
</dbReference>
<dbReference type="RefSeq" id="WP_044616244.1">
    <property type="nucleotide sequence ID" value="NZ_CP007142.1"/>
</dbReference>
<name>A0A0C5VJ94_9GAMM</name>
<dbReference type="HOGENOM" id="CLU_171735_0_0_6"/>
<organism evidence="1 2">
    <name type="scientific">Gynuella sunshinyii YC6258</name>
    <dbReference type="NCBI Taxonomy" id="1445510"/>
    <lineage>
        <taxon>Bacteria</taxon>
        <taxon>Pseudomonadati</taxon>
        <taxon>Pseudomonadota</taxon>
        <taxon>Gammaproteobacteria</taxon>
        <taxon>Oceanospirillales</taxon>
        <taxon>Saccharospirillaceae</taxon>
        <taxon>Gynuella</taxon>
    </lineage>
</organism>
<proteinExistence type="predicted"/>
<accession>A0A0C5VJ94</accession>
<dbReference type="KEGG" id="gsn:YC6258_01420"/>